<dbReference type="GO" id="GO:0006351">
    <property type="term" value="P:DNA-templated transcription"/>
    <property type="evidence" value="ECO:0007669"/>
    <property type="project" value="TreeGrafter"/>
</dbReference>
<dbReference type="Gene3D" id="1.10.10.10">
    <property type="entry name" value="Winged helix-like DNA-binding domain superfamily/Winged helix DNA-binding domain"/>
    <property type="match status" value="1"/>
</dbReference>
<gene>
    <name evidence="1" type="ORF">C8D92_110124</name>
</gene>
<dbReference type="EMBL" id="QEKQ01000010">
    <property type="protein sequence ID" value="PVY70093.1"/>
    <property type="molecule type" value="Genomic_DNA"/>
</dbReference>
<name>A0A2U1CTQ1_9GAMM</name>
<dbReference type="InterPro" id="IPR036388">
    <property type="entry name" value="WH-like_DNA-bd_sf"/>
</dbReference>
<evidence type="ECO:0000313" key="2">
    <source>
        <dbReference type="Proteomes" id="UP000245887"/>
    </source>
</evidence>
<sequence length="266" mass="30192">MSVNLSPLDLPEMTPRLVILDVLSAAGGMALSAPQLARSGEMMGFTPGSMRVATSRLASEALIESPRRGEWKLAKTGTWIEEQTRWTRLQDLVQPWQQDWWVVMTQLVPRASRPKWRKHENALWHRGFVEAKRDYFIRPANLALNFEQLLGELRALGMAEASLVFRATEVSDSPDLALWDTTNRKALYHALCMEIESLADSDKQGRDSDACRHFLRVGRKAIWALNTDPLLPESWGTNADRDRLVALMPGFITQGRKLWLEQLDLA</sequence>
<accession>A0A2U1CTQ1</accession>
<protein>
    <submittedName>
        <fullName evidence="1">PaaX family transcriptional regulator</fullName>
    </submittedName>
</protein>
<reference evidence="1 2" key="1">
    <citation type="submission" date="2018-04" db="EMBL/GenBank/DDBJ databases">
        <title>Genomic Encyclopedia of Type Strains, Phase IV (KMG-IV): sequencing the most valuable type-strain genomes for metagenomic binning, comparative biology and taxonomic classification.</title>
        <authorList>
            <person name="Goeker M."/>
        </authorList>
    </citation>
    <scope>NUCLEOTIDE SEQUENCE [LARGE SCALE GENOMIC DNA]</scope>
    <source>
        <strain evidence="1 2">DSM 28688</strain>
    </source>
</reference>
<evidence type="ECO:0000313" key="1">
    <source>
        <dbReference type="EMBL" id="PVY70093.1"/>
    </source>
</evidence>
<dbReference type="Proteomes" id="UP000245887">
    <property type="component" value="Unassembled WGS sequence"/>
</dbReference>
<comment type="caution">
    <text evidence="1">The sequence shown here is derived from an EMBL/GenBank/DDBJ whole genome shotgun (WGS) entry which is preliminary data.</text>
</comment>
<dbReference type="PANTHER" id="PTHR30319:SF1">
    <property type="entry name" value="TRANSCRIPTIONAL REPRESSOR PAAX"/>
    <property type="match status" value="1"/>
</dbReference>
<organism evidence="1 2">
    <name type="scientific">Tamilnaduibacter salinus</name>
    <dbReference type="NCBI Taxonomy" id="1484056"/>
    <lineage>
        <taxon>Bacteria</taxon>
        <taxon>Pseudomonadati</taxon>
        <taxon>Pseudomonadota</taxon>
        <taxon>Gammaproteobacteria</taxon>
        <taxon>Pseudomonadales</taxon>
        <taxon>Marinobacteraceae</taxon>
        <taxon>Tamilnaduibacter</taxon>
    </lineage>
</organism>
<dbReference type="AlphaFoldDB" id="A0A2U1CTQ1"/>
<proteinExistence type="predicted"/>
<dbReference type="PANTHER" id="PTHR30319">
    <property type="entry name" value="PHENYLACETIC ACID REGULATOR-RELATED TRANSCRIPTIONAL REPRESSOR"/>
    <property type="match status" value="1"/>
</dbReference>